<accession>A0ABX9FS77</accession>
<comment type="caution">
    <text evidence="2">The sequence shown here is derived from an EMBL/GenBank/DDBJ whole genome shotgun (WGS) entry which is preliminary data.</text>
</comment>
<feature type="transmembrane region" description="Helical" evidence="1">
    <location>
        <begin position="43"/>
        <end position="62"/>
    </location>
</feature>
<name>A0ABX9FS77_9ENTR</name>
<sequence>MSRKKYWFLNALWQLAMYGMLLAFHQYESYVFDYSWHYRAERMWVFCALIALVHSVMYYVLLEGINCFPRKKK</sequence>
<gene>
    <name evidence="2" type="ORF">DFQ50_108312</name>
</gene>
<evidence type="ECO:0000256" key="1">
    <source>
        <dbReference type="SAM" id="Phobius"/>
    </source>
</evidence>
<evidence type="ECO:0000313" key="3">
    <source>
        <dbReference type="Proteomes" id="UP000253201"/>
    </source>
</evidence>
<dbReference type="EMBL" id="QNRL01000008">
    <property type="protein sequence ID" value="RBP09023.1"/>
    <property type="molecule type" value="Genomic_DNA"/>
</dbReference>
<protein>
    <submittedName>
        <fullName evidence="2">Uncharacterized protein</fullName>
    </submittedName>
</protein>
<feature type="transmembrane region" description="Helical" evidence="1">
    <location>
        <begin position="7"/>
        <end position="27"/>
    </location>
</feature>
<evidence type="ECO:0000313" key="2">
    <source>
        <dbReference type="EMBL" id="RBP09023.1"/>
    </source>
</evidence>
<proteinExistence type="predicted"/>
<reference evidence="2 3" key="1">
    <citation type="submission" date="2018-06" db="EMBL/GenBank/DDBJ databases">
        <title>Genomic Encyclopedia of Type Strains, Phase IV (KMG-IV): sequencing the most valuable type-strain genomes for metagenomic binning, comparative biology and taxonomic classification.</title>
        <authorList>
            <person name="Goeker M."/>
        </authorList>
    </citation>
    <scope>NUCLEOTIDE SEQUENCE [LARGE SCALE GENOMIC DNA]</scope>
    <source>
        <strain evidence="2 3">DSM 27453</strain>
    </source>
</reference>
<keyword evidence="1" id="KW-1133">Transmembrane helix</keyword>
<dbReference type="Proteomes" id="UP000253201">
    <property type="component" value="Unassembled WGS sequence"/>
</dbReference>
<keyword evidence="3" id="KW-1185">Reference proteome</keyword>
<keyword evidence="1" id="KW-0472">Membrane</keyword>
<keyword evidence="1" id="KW-0812">Transmembrane</keyword>
<organism evidence="2 3">
    <name type="scientific">Pseudocitrobacter faecalis</name>
    <dbReference type="NCBI Taxonomy" id="1398493"/>
    <lineage>
        <taxon>Bacteria</taxon>
        <taxon>Pseudomonadati</taxon>
        <taxon>Pseudomonadota</taxon>
        <taxon>Gammaproteobacteria</taxon>
        <taxon>Enterobacterales</taxon>
        <taxon>Enterobacteriaceae</taxon>
        <taxon>Pseudocitrobacter</taxon>
    </lineage>
</organism>